<dbReference type="AlphaFoldDB" id="A0A438VDR0"/>
<proteinExistence type="predicted"/>
<evidence type="ECO:0000259" key="1">
    <source>
        <dbReference type="Pfam" id="PF00122"/>
    </source>
</evidence>
<gene>
    <name evidence="2" type="ORF">EC518_15920</name>
</gene>
<name>A0A438VDR0_HELPX</name>
<dbReference type="Pfam" id="PF00122">
    <property type="entry name" value="E1-E2_ATPase"/>
    <property type="match status" value="1"/>
</dbReference>
<feature type="non-terminal residue" evidence="2">
    <location>
        <position position="1"/>
    </location>
</feature>
<dbReference type="InterPro" id="IPR059000">
    <property type="entry name" value="ATPase_P-type_domA"/>
</dbReference>
<comment type="caution">
    <text evidence="2">The sequence shown here is derived from an EMBL/GenBank/DDBJ whole genome shotgun (WGS) entry which is preliminary data.</text>
</comment>
<evidence type="ECO:0000313" key="2">
    <source>
        <dbReference type="EMBL" id="RVZ08706.1"/>
    </source>
</evidence>
<accession>A0A438VDR0</accession>
<dbReference type="EMBL" id="RJGP01001786">
    <property type="protein sequence ID" value="RVZ08706.1"/>
    <property type="molecule type" value="Genomic_DNA"/>
</dbReference>
<organism evidence="2 3">
    <name type="scientific">Helicobacter pylori</name>
    <name type="common">Campylobacter pylori</name>
    <dbReference type="NCBI Taxonomy" id="210"/>
    <lineage>
        <taxon>Bacteria</taxon>
        <taxon>Pseudomonadati</taxon>
        <taxon>Campylobacterota</taxon>
        <taxon>Epsilonproteobacteria</taxon>
        <taxon>Campylobacterales</taxon>
        <taxon>Helicobacteraceae</taxon>
        <taxon>Helicobacter</taxon>
    </lineage>
</organism>
<reference evidence="2 3" key="1">
    <citation type="submission" date="2018-11" db="EMBL/GenBank/DDBJ databases">
        <title>Genetic determinants and prediction of antibiotic resistance phenotypes in Helicobacter pylori.</title>
        <authorList>
            <person name="Wagner K."/>
        </authorList>
    </citation>
    <scope>NUCLEOTIDE SEQUENCE [LARGE SCALE GENOMIC DNA]</scope>
    <source>
        <strain evidence="2 3">ZH70</strain>
    </source>
</reference>
<feature type="domain" description="P-type ATPase A" evidence="1">
    <location>
        <begin position="18"/>
        <end position="71"/>
    </location>
</feature>
<dbReference type="Proteomes" id="UP000289022">
    <property type="component" value="Unassembled WGS sequence"/>
</dbReference>
<dbReference type="InterPro" id="IPR008250">
    <property type="entry name" value="ATPase_P-typ_transduc_dom_A_sf"/>
</dbReference>
<dbReference type="Gene3D" id="2.70.150.10">
    <property type="entry name" value="Calcium-transporting ATPase, cytoplasmic transduction domain A"/>
    <property type="match status" value="1"/>
</dbReference>
<feature type="non-terminal residue" evidence="2">
    <location>
        <position position="72"/>
    </location>
</feature>
<protein>
    <recommendedName>
        <fullName evidence="1">P-type ATPase A domain-containing protein</fullName>
    </recommendedName>
</protein>
<evidence type="ECO:0000313" key="3">
    <source>
        <dbReference type="Proteomes" id="UP000289022"/>
    </source>
</evidence>
<sequence>ARLFANEKCLALESHEIHSVIVVEKDKQIEKHPKDVAIGSVVWVPSGAKIALDGVLLNNASVDASLISGEFK</sequence>
<dbReference type="SUPFAM" id="SSF81653">
    <property type="entry name" value="Calcium ATPase, transduction domain A"/>
    <property type="match status" value="1"/>
</dbReference>